<gene>
    <name evidence="1" type="ORF">JOF48_001678</name>
</gene>
<accession>A0ABS4YVX3</accession>
<dbReference type="Proteomes" id="UP000711614">
    <property type="component" value="Unassembled WGS sequence"/>
</dbReference>
<organism evidence="1 2">
    <name type="scientific">Arthrobacter stackebrandtii</name>
    <dbReference type="NCBI Taxonomy" id="272161"/>
    <lineage>
        <taxon>Bacteria</taxon>
        <taxon>Bacillati</taxon>
        <taxon>Actinomycetota</taxon>
        <taxon>Actinomycetes</taxon>
        <taxon>Micrococcales</taxon>
        <taxon>Micrococcaceae</taxon>
        <taxon>Arthrobacter</taxon>
    </lineage>
</organism>
<sequence>MRGPGLRAEVHAGRGARISSLRSDDGFEWLLASRPTVSAGPGQPFVREGMGGWDEVAPTVQADAGLLDEQGKPVPALPDHGDIWNVPWTVGRAAPDELEMSVDLGSLPIRLERRISATGTGLRLDYRASTESPLPVPLLWCAHPQFAAGPDTTVALELSGKPVTPLLVEMYPGQGAVRSFPVEPVHGTLGPGTSLKVLAAARTTVDAAVLCHGGGRSLRIGWDPAALPYLGLFWDNGEFAREPVLAVEPSTSWGDRLSAAVRQGMALTVAAGAPLEWALDVSSTTVLK</sequence>
<protein>
    <recommendedName>
        <fullName evidence="3">Galactose mutarotase</fullName>
    </recommendedName>
</protein>
<dbReference type="InterPro" id="IPR014718">
    <property type="entry name" value="GH-type_carb-bd"/>
</dbReference>
<dbReference type="EMBL" id="JAGIOI010000001">
    <property type="protein sequence ID" value="MBP2412879.1"/>
    <property type="molecule type" value="Genomic_DNA"/>
</dbReference>
<dbReference type="SUPFAM" id="SSF74650">
    <property type="entry name" value="Galactose mutarotase-like"/>
    <property type="match status" value="1"/>
</dbReference>
<evidence type="ECO:0008006" key="3">
    <source>
        <dbReference type="Google" id="ProtNLM"/>
    </source>
</evidence>
<name>A0ABS4YVX3_9MICC</name>
<evidence type="ECO:0000313" key="2">
    <source>
        <dbReference type="Proteomes" id="UP000711614"/>
    </source>
</evidence>
<reference evidence="1 2" key="1">
    <citation type="submission" date="2021-03" db="EMBL/GenBank/DDBJ databases">
        <title>Sequencing the genomes of 1000 actinobacteria strains.</title>
        <authorList>
            <person name="Klenk H.-P."/>
        </authorList>
    </citation>
    <scope>NUCLEOTIDE SEQUENCE [LARGE SCALE GENOMIC DNA]</scope>
    <source>
        <strain evidence="1 2">DSM 16005</strain>
    </source>
</reference>
<dbReference type="InterPro" id="IPR011013">
    <property type="entry name" value="Gal_mutarotase_sf_dom"/>
</dbReference>
<proteinExistence type="predicted"/>
<evidence type="ECO:0000313" key="1">
    <source>
        <dbReference type="EMBL" id="MBP2412879.1"/>
    </source>
</evidence>
<keyword evidence="2" id="KW-1185">Reference proteome</keyword>
<comment type="caution">
    <text evidence="1">The sequence shown here is derived from an EMBL/GenBank/DDBJ whole genome shotgun (WGS) entry which is preliminary data.</text>
</comment>
<dbReference type="Gene3D" id="2.70.98.10">
    <property type="match status" value="1"/>
</dbReference>